<dbReference type="SMART" id="SM00005">
    <property type="entry name" value="DEATH"/>
    <property type="match status" value="1"/>
</dbReference>
<dbReference type="EMBL" id="CALNXI010000014">
    <property type="protein sequence ID" value="CAH3014810.1"/>
    <property type="molecule type" value="Genomic_DNA"/>
</dbReference>
<feature type="domain" description="Death" evidence="2">
    <location>
        <begin position="41"/>
        <end position="110"/>
    </location>
</feature>
<organism evidence="3 4">
    <name type="scientific">Porites evermanni</name>
    <dbReference type="NCBI Taxonomy" id="104178"/>
    <lineage>
        <taxon>Eukaryota</taxon>
        <taxon>Metazoa</taxon>
        <taxon>Cnidaria</taxon>
        <taxon>Anthozoa</taxon>
        <taxon>Hexacorallia</taxon>
        <taxon>Scleractinia</taxon>
        <taxon>Fungiina</taxon>
        <taxon>Poritidae</taxon>
        <taxon>Porites</taxon>
    </lineage>
</organism>
<keyword evidence="4" id="KW-1185">Reference proteome</keyword>
<dbReference type="InterPro" id="IPR016729">
    <property type="entry name" value="FADD"/>
</dbReference>
<dbReference type="Pfam" id="PF00531">
    <property type="entry name" value="Death"/>
    <property type="match status" value="1"/>
</dbReference>
<dbReference type="InterPro" id="IPR011029">
    <property type="entry name" value="DEATH-like_dom_sf"/>
</dbReference>
<dbReference type="Gene3D" id="1.10.533.10">
    <property type="entry name" value="Death Domain, Fas"/>
    <property type="match status" value="1"/>
</dbReference>
<feature type="compositionally biased region" description="Basic and acidic residues" evidence="1">
    <location>
        <begin position="33"/>
        <end position="46"/>
    </location>
</feature>
<reference evidence="3 4" key="1">
    <citation type="submission" date="2022-05" db="EMBL/GenBank/DDBJ databases">
        <authorList>
            <consortium name="Genoscope - CEA"/>
            <person name="William W."/>
        </authorList>
    </citation>
    <scope>NUCLEOTIDE SEQUENCE [LARGE SCALE GENOMIC DNA]</scope>
</reference>
<dbReference type="Proteomes" id="UP001159427">
    <property type="component" value="Unassembled WGS sequence"/>
</dbReference>
<gene>
    <name evidence="3" type="ORF">PEVE_00006210</name>
</gene>
<dbReference type="PANTHER" id="PTHR15077:SF9">
    <property type="entry name" value="C-TERMINAL OF ROC (COR) DOMAIN-CONTAINING PROTEIN"/>
    <property type="match status" value="1"/>
</dbReference>
<feature type="region of interest" description="Disordered" evidence="1">
    <location>
        <begin position="1"/>
        <end position="46"/>
    </location>
</feature>
<dbReference type="PANTHER" id="PTHR15077">
    <property type="entry name" value="FAS-ASSOCIATING DEATH DOMAIN-CONTAINING PROTEIN FADD"/>
    <property type="match status" value="1"/>
</dbReference>
<dbReference type="CDD" id="cd01670">
    <property type="entry name" value="Death"/>
    <property type="match status" value="1"/>
</dbReference>
<evidence type="ECO:0000313" key="4">
    <source>
        <dbReference type="Proteomes" id="UP001159427"/>
    </source>
</evidence>
<dbReference type="InterPro" id="IPR000488">
    <property type="entry name" value="Death_dom"/>
</dbReference>
<evidence type="ECO:0000259" key="2">
    <source>
        <dbReference type="PROSITE" id="PS50017"/>
    </source>
</evidence>
<name>A0ABN8LCM5_9CNID</name>
<sequence>EEPAPKTSKTTSSSNPSDADHVKEATAGISDDALIRDGSPEQDHLERLSKKLGTKWETVARRLKFEAEEITAFDEENRRLPDKAFKMLCAWKSRDGREATYEVLYKALSDKLVQRKDLAETFCLRSSE</sequence>
<accession>A0ABN8LCM5</accession>
<dbReference type="SUPFAM" id="SSF47986">
    <property type="entry name" value="DEATH domain"/>
    <property type="match status" value="1"/>
</dbReference>
<evidence type="ECO:0000313" key="3">
    <source>
        <dbReference type="EMBL" id="CAH3014810.1"/>
    </source>
</evidence>
<comment type="caution">
    <text evidence="3">The sequence shown here is derived from an EMBL/GenBank/DDBJ whole genome shotgun (WGS) entry which is preliminary data.</text>
</comment>
<dbReference type="PROSITE" id="PS50017">
    <property type="entry name" value="DEATH_DOMAIN"/>
    <property type="match status" value="1"/>
</dbReference>
<protein>
    <recommendedName>
        <fullName evidence="2">Death domain-containing protein</fullName>
    </recommendedName>
</protein>
<proteinExistence type="predicted"/>
<evidence type="ECO:0000256" key="1">
    <source>
        <dbReference type="SAM" id="MobiDB-lite"/>
    </source>
</evidence>
<feature type="compositionally biased region" description="Low complexity" evidence="1">
    <location>
        <begin position="1"/>
        <end position="14"/>
    </location>
</feature>
<feature type="non-terminal residue" evidence="3">
    <location>
        <position position="1"/>
    </location>
</feature>